<accession>A0ABQ1PI55</accession>
<name>A0ABQ1PI55_9BACI</name>
<sequence length="59" mass="6782">MCSICGGEYSVRTPVDYGFLYHLCPHCGSQPHEELDKEFAELYRRLDEAEDRSKKGRSA</sequence>
<evidence type="ECO:0000313" key="1">
    <source>
        <dbReference type="EMBL" id="GGC97701.1"/>
    </source>
</evidence>
<proteinExistence type="predicted"/>
<gene>
    <name evidence="1" type="ORF">GCM10011389_01050</name>
</gene>
<keyword evidence="2" id="KW-1185">Reference proteome</keyword>
<dbReference type="EMBL" id="BMIN01000001">
    <property type="protein sequence ID" value="GGC97701.1"/>
    <property type="molecule type" value="Genomic_DNA"/>
</dbReference>
<comment type="caution">
    <text evidence="1">The sequence shown here is derived from an EMBL/GenBank/DDBJ whole genome shotgun (WGS) entry which is preliminary data.</text>
</comment>
<protein>
    <submittedName>
        <fullName evidence="1">Uncharacterized protein</fullName>
    </submittedName>
</protein>
<dbReference type="Proteomes" id="UP000642571">
    <property type="component" value="Unassembled WGS sequence"/>
</dbReference>
<organism evidence="1 2">
    <name type="scientific">Pontibacillus salipaludis</name>
    <dbReference type="NCBI Taxonomy" id="1697394"/>
    <lineage>
        <taxon>Bacteria</taxon>
        <taxon>Bacillati</taxon>
        <taxon>Bacillota</taxon>
        <taxon>Bacilli</taxon>
        <taxon>Bacillales</taxon>
        <taxon>Bacillaceae</taxon>
        <taxon>Pontibacillus</taxon>
    </lineage>
</organism>
<reference evidence="2" key="1">
    <citation type="journal article" date="2019" name="Int. J. Syst. Evol. Microbiol.">
        <title>The Global Catalogue of Microorganisms (GCM) 10K type strain sequencing project: providing services to taxonomists for standard genome sequencing and annotation.</title>
        <authorList>
            <consortium name="The Broad Institute Genomics Platform"/>
            <consortium name="The Broad Institute Genome Sequencing Center for Infectious Disease"/>
            <person name="Wu L."/>
            <person name="Ma J."/>
        </authorList>
    </citation>
    <scope>NUCLEOTIDE SEQUENCE [LARGE SCALE GENOMIC DNA]</scope>
    <source>
        <strain evidence="2">CGMCC 1.15353</strain>
    </source>
</reference>
<evidence type="ECO:0000313" key="2">
    <source>
        <dbReference type="Proteomes" id="UP000642571"/>
    </source>
</evidence>